<dbReference type="GO" id="GO:0005737">
    <property type="term" value="C:cytoplasm"/>
    <property type="evidence" value="ECO:0007669"/>
    <property type="project" value="TreeGrafter"/>
</dbReference>
<keyword evidence="4" id="KW-0479">Metal-binding</keyword>
<evidence type="ECO:0000256" key="3">
    <source>
        <dbReference type="ARBA" id="ARBA00012860"/>
    </source>
</evidence>
<proteinExistence type="inferred from homology"/>
<keyword evidence="6" id="KW-0862">Zinc</keyword>
<name>A0A0C3S2B0_PHLG1</name>
<evidence type="ECO:0000259" key="8">
    <source>
        <dbReference type="Pfam" id="PF04909"/>
    </source>
</evidence>
<dbReference type="HOGENOM" id="CLU_041558_0_0_1"/>
<evidence type="ECO:0000256" key="7">
    <source>
        <dbReference type="ARBA" id="ARBA00022975"/>
    </source>
</evidence>
<accession>A0A0C3S2B0</accession>
<dbReference type="PANTHER" id="PTHR43137:SF1">
    <property type="entry name" value="DIHYDROOROTASE"/>
    <property type="match status" value="1"/>
</dbReference>
<keyword evidence="7" id="KW-0665">Pyrimidine biosynthesis</keyword>
<dbReference type="Gene3D" id="3.20.20.140">
    <property type="entry name" value="Metal-dependent hydrolases"/>
    <property type="match status" value="1"/>
</dbReference>
<dbReference type="OrthoDB" id="1670005at2759"/>
<dbReference type="GO" id="GO:0006207">
    <property type="term" value="P:'de novo' pyrimidine nucleobase biosynthetic process"/>
    <property type="evidence" value="ECO:0007669"/>
    <property type="project" value="TreeGrafter"/>
</dbReference>
<evidence type="ECO:0000256" key="1">
    <source>
        <dbReference type="ARBA" id="ARBA00004880"/>
    </source>
</evidence>
<dbReference type="InterPro" id="IPR004721">
    <property type="entry name" value="DHOdimr"/>
</dbReference>
<dbReference type="Proteomes" id="UP000053257">
    <property type="component" value="Unassembled WGS sequence"/>
</dbReference>
<evidence type="ECO:0000313" key="9">
    <source>
        <dbReference type="EMBL" id="KIP01740.1"/>
    </source>
</evidence>
<dbReference type="SUPFAM" id="SSF51556">
    <property type="entry name" value="Metallo-dependent hydrolases"/>
    <property type="match status" value="1"/>
</dbReference>
<comment type="pathway">
    <text evidence="1">Pyrimidine metabolism; UMP biosynthesis via de novo pathway; (S)-dihydroorotate from bicarbonate: step 3/3.</text>
</comment>
<protein>
    <recommendedName>
        <fullName evidence="3">dihydroorotase</fullName>
        <ecNumber evidence="3">3.5.2.3</ecNumber>
    </recommendedName>
</protein>
<dbReference type="PROSITE" id="PS00482">
    <property type="entry name" value="DIHYDROOROTASE_1"/>
    <property type="match status" value="1"/>
</dbReference>
<organism evidence="9 10">
    <name type="scientific">Phlebiopsis gigantea (strain 11061_1 CR5-6)</name>
    <name type="common">White-rot fungus</name>
    <name type="synonym">Peniophora gigantea</name>
    <dbReference type="NCBI Taxonomy" id="745531"/>
    <lineage>
        <taxon>Eukaryota</taxon>
        <taxon>Fungi</taxon>
        <taxon>Dikarya</taxon>
        <taxon>Basidiomycota</taxon>
        <taxon>Agaricomycotina</taxon>
        <taxon>Agaricomycetes</taxon>
        <taxon>Polyporales</taxon>
        <taxon>Phanerochaetaceae</taxon>
        <taxon>Phlebiopsis</taxon>
    </lineage>
</organism>
<dbReference type="GO" id="GO:0004151">
    <property type="term" value="F:dihydroorotase activity"/>
    <property type="evidence" value="ECO:0007669"/>
    <property type="project" value="UniProtKB-EC"/>
</dbReference>
<dbReference type="FunFam" id="3.20.20.140:FF:000071">
    <property type="entry name" value="Dihydroorotase, homodimeric type, variant"/>
    <property type="match status" value="1"/>
</dbReference>
<evidence type="ECO:0000313" key="10">
    <source>
        <dbReference type="Proteomes" id="UP000053257"/>
    </source>
</evidence>
<evidence type="ECO:0000256" key="6">
    <source>
        <dbReference type="ARBA" id="ARBA00022833"/>
    </source>
</evidence>
<dbReference type="EMBL" id="KN840741">
    <property type="protein sequence ID" value="KIP01740.1"/>
    <property type="molecule type" value="Genomic_DNA"/>
</dbReference>
<feature type="domain" description="Amidohydrolase-related" evidence="8">
    <location>
        <begin position="46"/>
        <end position="175"/>
    </location>
</feature>
<sequence length="347" mass="38243">MSDTLTVSAPADFHVHLRQGTFAELVTKHVRQGGFGLAYVMPNLVPPIKNTEQALLYKAQLQAIDPSVDYMMTLYLSPELTPAEIRKAKAAGVAGIKSYPRGVTTNSDGGIESYETYYPVFEVMQEVDMVLNLHGEIPSSASSNTCVLNAEAKFLPHLRALHKAFPRLRIVLEHATTRAAVDCVKELGDTVACTITAHHLALTVDDWAGQSWAFCKPVAKYPDDREALHEVIRQGHPRFFLGSDSAPHPPHKKSNATPSSPCAAGVYTSPILLPLVAHLLEMFGALDKLEAFVSTNGRTFYHKPARDSDKVVLRRTKKVVDEIWTQGDDSVVPFWAGKELEWEIAES</sequence>
<dbReference type="CDD" id="cd01294">
    <property type="entry name" value="DHOase"/>
    <property type="match status" value="1"/>
</dbReference>
<evidence type="ECO:0000256" key="5">
    <source>
        <dbReference type="ARBA" id="ARBA00022801"/>
    </source>
</evidence>
<dbReference type="UniPathway" id="UPA00070">
    <property type="reaction ID" value="UER00117"/>
</dbReference>
<dbReference type="PROSITE" id="PS00483">
    <property type="entry name" value="DIHYDROOROTASE_2"/>
    <property type="match status" value="1"/>
</dbReference>
<evidence type="ECO:0000256" key="2">
    <source>
        <dbReference type="ARBA" id="ARBA00005631"/>
    </source>
</evidence>
<dbReference type="EC" id="3.5.2.3" evidence="3"/>
<dbReference type="NCBIfam" id="TIGR00856">
    <property type="entry name" value="pyrC_dimer"/>
    <property type="match status" value="1"/>
</dbReference>
<dbReference type="InterPro" id="IPR002195">
    <property type="entry name" value="Dihydroorotase_CS"/>
</dbReference>
<dbReference type="PANTHER" id="PTHR43137">
    <property type="entry name" value="DIHYDROOROTASE"/>
    <property type="match status" value="1"/>
</dbReference>
<keyword evidence="5" id="KW-0378">Hydrolase</keyword>
<dbReference type="AlphaFoldDB" id="A0A0C3S2B0"/>
<dbReference type="HAMAP" id="MF_00219">
    <property type="entry name" value="PyrC_classII"/>
    <property type="match status" value="1"/>
</dbReference>
<dbReference type="Pfam" id="PF04909">
    <property type="entry name" value="Amidohydro_2"/>
    <property type="match status" value="1"/>
</dbReference>
<gene>
    <name evidence="9" type="ORF">PHLGIDRAFT_131133</name>
</gene>
<dbReference type="InterPro" id="IPR006680">
    <property type="entry name" value="Amidohydro-rel"/>
</dbReference>
<dbReference type="PIRSF" id="PIRSF001237">
    <property type="entry name" value="DHOdimr"/>
    <property type="match status" value="1"/>
</dbReference>
<dbReference type="GO" id="GO:0046872">
    <property type="term" value="F:metal ion binding"/>
    <property type="evidence" value="ECO:0007669"/>
    <property type="project" value="UniProtKB-KW"/>
</dbReference>
<comment type="similarity">
    <text evidence="2">Belongs to the metallo-dependent hydrolases superfamily. DHOase family. Class II DHOase subfamily.</text>
</comment>
<dbReference type="STRING" id="745531.A0A0C3S2B0"/>
<keyword evidence="10" id="KW-1185">Reference proteome</keyword>
<dbReference type="GO" id="GO:0044205">
    <property type="term" value="P:'de novo' UMP biosynthetic process"/>
    <property type="evidence" value="ECO:0007669"/>
    <property type="project" value="UniProtKB-UniPathway"/>
</dbReference>
<reference evidence="9 10" key="1">
    <citation type="journal article" date="2014" name="PLoS Genet.">
        <title>Analysis of the Phlebiopsis gigantea genome, transcriptome and secretome provides insight into its pioneer colonization strategies of wood.</title>
        <authorList>
            <person name="Hori C."/>
            <person name="Ishida T."/>
            <person name="Igarashi K."/>
            <person name="Samejima M."/>
            <person name="Suzuki H."/>
            <person name="Master E."/>
            <person name="Ferreira P."/>
            <person name="Ruiz-Duenas F.J."/>
            <person name="Held B."/>
            <person name="Canessa P."/>
            <person name="Larrondo L.F."/>
            <person name="Schmoll M."/>
            <person name="Druzhinina I.S."/>
            <person name="Kubicek C.P."/>
            <person name="Gaskell J.A."/>
            <person name="Kersten P."/>
            <person name="St John F."/>
            <person name="Glasner J."/>
            <person name="Sabat G."/>
            <person name="Splinter BonDurant S."/>
            <person name="Syed K."/>
            <person name="Yadav J."/>
            <person name="Mgbeahuruike A.C."/>
            <person name="Kovalchuk A."/>
            <person name="Asiegbu F.O."/>
            <person name="Lackner G."/>
            <person name="Hoffmeister D."/>
            <person name="Rencoret J."/>
            <person name="Gutierrez A."/>
            <person name="Sun H."/>
            <person name="Lindquist E."/>
            <person name="Barry K."/>
            <person name="Riley R."/>
            <person name="Grigoriev I.V."/>
            <person name="Henrissat B."/>
            <person name="Kues U."/>
            <person name="Berka R.M."/>
            <person name="Martinez A.T."/>
            <person name="Covert S.F."/>
            <person name="Blanchette R.A."/>
            <person name="Cullen D."/>
        </authorList>
    </citation>
    <scope>NUCLEOTIDE SEQUENCE [LARGE SCALE GENOMIC DNA]</scope>
    <source>
        <strain evidence="9 10">11061_1 CR5-6</strain>
    </source>
</reference>
<dbReference type="InterPro" id="IPR032466">
    <property type="entry name" value="Metal_Hydrolase"/>
</dbReference>
<evidence type="ECO:0000256" key="4">
    <source>
        <dbReference type="ARBA" id="ARBA00022723"/>
    </source>
</evidence>